<evidence type="ECO:0000256" key="2">
    <source>
        <dbReference type="ARBA" id="ARBA00010992"/>
    </source>
</evidence>
<dbReference type="Proteomes" id="UP000255165">
    <property type="component" value="Unassembled WGS sequence"/>
</dbReference>
<dbReference type="EMBL" id="QKWJ01000085">
    <property type="protein sequence ID" value="RDK05718.1"/>
    <property type="molecule type" value="Genomic_DNA"/>
</dbReference>
<keyword evidence="10" id="KW-1185">Reference proteome</keyword>
<evidence type="ECO:0000256" key="4">
    <source>
        <dbReference type="ARBA" id="ARBA00022692"/>
    </source>
</evidence>
<feature type="domain" description="Major facilitator superfamily (MFS) profile" evidence="8">
    <location>
        <begin position="32"/>
        <end position="446"/>
    </location>
</feature>
<dbReference type="GO" id="GO:0016020">
    <property type="term" value="C:membrane"/>
    <property type="evidence" value="ECO:0007669"/>
    <property type="project" value="UniProtKB-SubCell"/>
</dbReference>
<feature type="transmembrane region" description="Helical" evidence="7">
    <location>
        <begin position="391"/>
        <end position="414"/>
    </location>
</feature>
<protein>
    <submittedName>
        <fullName evidence="9">MFS transporter</fullName>
    </submittedName>
</protein>
<comment type="similarity">
    <text evidence="2">Belongs to the major facilitator superfamily. Sugar transporter (TC 2.A.1.1) family.</text>
</comment>
<keyword evidence="6 7" id="KW-0472">Membrane</keyword>
<feature type="transmembrane region" description="Helical" evidence="7">
    <location>
        <begin position="97"/>
        <end position="117"/>
    </location>
</feature>
<evidence type="ECO:0000256" key="3">
    <source>
        <dbReference type="ARBA" id="ARBA00022448"/>
    </source>
</evidence>
<keyword evidence="4 7" id="KW-0812">Transmembrane</keyword>
<comment type="caution">
    <text evidence="9">The sequence shown here is derived from an EMBL/GenBank/DDBJ whole genome shotgun (WGS) entry which is preliminary data.</text>
</comment>
<sequence>MSPRAVQDGDNMPYNASQRLDRLPESSFHRRLATLIGAGLFFDAFDLYMASGIMVALAREGWGTMQANGQFVSAGALGALLGAALAGWLGDRYGRRFAFQFNLILFGVMSLAAAVAPSMGWLIVFRLLMGIGLGAEIVVGYSTITEFVPPASRGRWGAVLFFCATAALLGSSLVSYWVIPTLGWRWMFGIAGVGGLLVWFLRKEMPESPRWLESVGRHREADAILARVEAIAEREHGPLPAPVQMVHSAPSAYRFGDLFRGRLLRSTVLAVVMNVVGLCAIYGFIIWLPTFLVKRGLSLTSSLGHTALMAGGSLLGIVLGGYLSDRFPRRRLLIANSVLCAGLGLLYPNMATLAQTTVVGFLLVASLYFTGTIGFSTYVPELFPTELRLRGTGLASAAGRGASILAPMTVAALYEWNGVQGVTLALVLMGAIQAVMIAWLGIETTQRSLDHAFSSETAGR</sequence>
<feature type="transmembrane region" description="Helical" evidence="7">
    <location>
        <begin position="332"/>
        <end position="351"/>
    </location>
</feature>
<evidence type="ECO:0000259" key="8">
    <source>
        <dbReference type="PROSITE" id="PS50850"/>
    </source>
</evidence>
<feature type="transmembrane region" description="Helical" evidence="7">
    <location>
        <begin position="32"/>
        <end position="58"/>
    </location>
</feature>
<feature type="transmembrane region" description="Helical" evidence="7">
    <location>
        <begin position="420"/>
        <end position="442"/>
    </location>
</feature>
<dbReference type="GO" id="GO:0022857">
    <property type="term" value="F:transmembrane transporter activity"/>
    <property type="evidence" value="ECO:0007669"/>
    <property type="project" value="InterPro"/>
</dbReference>
<dbReference type="PROSITE" id="PS50850">
    <property type="entry name" value="MFS"/>
    <property type="match status" value="1"/>
</dbReference>
<evidence type="ECO:0000313" key="10">
    <source>
        <dbReference type="Proteomes" id="UP000255165"/>
    </source>
</evidence>
<dbReference type="InterPro" id="IPR011701">
    <property type="entry name" value="MFS"/>
</dbReference>
<name>A0A370NJG1_9BURK</name>
<feature type="transmembrane region" description="Helical" evidence="7">
    <location>
        <begin position="156"/>
        <end position="178"/>
    </location>
</feature>
<dbReference type="AlphaFoldDB" id="A0A370NJG1"/>
<feature type="transmembrane region" description="Helical" evidence="7">
    <location>
        <begin position="302"/>
        <end position="323"/>
    </location>
</feature>
<feature type="transmembrane region" description="Helical" evidence="7">
    <location>
        <begin position="123"/>
        <end position="144"/>
    </location>
</feature>
<dbReference type="InterPro" id="IPR036259">
    <property type="entry name" value="MFS_trans_sf"/>
</dbReference>
<feature type="transmembrane region" description="Helical" evidence="7">
    <location>
        <begin position="357"/>
        <end position="379"/>
    </location>
</feature>
<accession>A0A370NJG1</accession>
<evidence type="ECO:0000256" key="5">
    <source>
        <dbReference type="ARBA" id="ARBA00022989"/>
    </source>
</evidence>
<feature type="transmembrane region" description="Helical" evidence="7">
    <location>
        <begin position="70"/>
        <end position="90"/>
    </location>
</feature>
<feature type="transmembrane region" description="Helical" evidence="7">
    <location>
        <begin position="184"/>
        <end position="201"/>
    </location>
</feature>
<dbReference type="CDD" id="cd17316">
    <property type="entry name" value="MFS_SV2_like"/>
    <property type="match status" value="1"/>
</dbReference>
<evidence type="ECO:0000256" key="1">
    <source>
        <dbReference type="ARBA" id="ARBA00004141"/>
    </source>
</evidence>
<dbReference type="Gene3D" id="1.20.1250.20">
    <property type="entry name" value="MFS general substrate transporter like domains"/>
    <property type="match status" value="1"/>
</dbReference>
<dbReference type="PANTHER" id="PTHR23511">
    <property type="entry name" value="SYNAPTIC VESICLE GLYCOPROTEIN 2"/>
    <property type="match status" value="1"/>
</dbReference>
<keyword evidence="5 7" id="KW-1133">Transmembrane helix</keyword>
<organism evidence="9 10">
    <name type="scientific">Cupriavidus lacunae</name>
    <dbReference type="NCBI Taxonomy" id="2666307"/>
    <lineage>
        <taxon>Bacteria</taxon>
        <taxon>Pseudomonadati</taxon>
        <taxon>Pseudomonadota</taxon>
        <taxon>Betaproteobacteria</taxon>
        <taxon>Burkholderiales</taxon>
        <taxon>Burkholderiaceae</taxon>
        <taxon>Cupriavidus</taxon>
    </lineage>
</organism>
<dbReference type="SUPFAM" id="SSF103473">
    <property type="entry name" value="MFS general substrate transporter"/>
    <property type="match status" value="1"/>
</dbReference>
<evidence type="ECO:0000256" key="7">
    <source>
        <dbReference type="SAM" id="Phobius"/>
    </source>
</evidence>
<gene>
    <name evidence="9" type="ORF">DN412_35360</name>
</gene>
<evidence type="ECO:0000313" key="9">
    <source>
        <dbReference type="EMBL" id="RDK05718.1"/>
    </source>
</evidence>
<proteinExistence type="inferred from homology"/>
<evidence type="ECO:0000256" key="6">
    <source>
        <dbReference type="ARBA" id="ARBA00023136"/>
    </source>
</evidence>
<dbReference type="InterPro" id="IPR020846">
    <property type="entry name" value="MFS_dom"/>
</dbReference>
<feature type="transmembrane region" description="Helical" evidence="7">
    <location>
        <begin position="268"/>
        <end position="290"/>
    </location>
</feature>
<reference evidence="10" key="1">
    <citation type="submission" date="2018-06" db="EMBL/GenBank/DDBJ databases">
        <authorList>
            <person name="Feng T."/>
            <person name="Jeon C.O."/>
        </authorList>
    </citation>
    <scope>NUCLEOTIDE SEQUENCE [LARGE SCALE GENOMIC DNA]</scope>
    <source>
        <strain evidence="10">S23</strain>
    </source>
</reference>
<keyword evidence="3" id="KW-0813">Transport</keyword>
<dbReference type="Pfam" id="PF07690">
    <property type="entry name" value="MFS_1"/>
    <property type="match status" value="1"/>
</dbReference>
<dbReference type="PANTHER" id="PTHR23511:SF34">
    <property type="entry name" value="SYNAPTIC VESICLE GLYCOPROTEIN 2"/>
    <property type="match status" value="1"/>
</dbReference>
<comment type="subcellular location">
    <subcellularLocation>
        <location evidence="1">Membrane</location>
        <topology evidence="1">Multi-pass membrane protein</topology>
    </subcellularLocation>
</comment>